<dbReference type="EMBL" id="FRAA01000002">
    <property type="protein sequence ID" value="SHJ92907.1"/>
    <property type="molecule type" value="Genomic_DNA"/>
</dbReference>
<reference evidence="2" key="1">
    <citation type="submission" date="2016-11" db="EMBL/GenBank/DDBJ databases">
        <authorList>
            <person name="Varghese N."/>
            <person name="Submissions S."/>
        </authorList>
    </citation>
    <scope>NUCLEOTIDE SEQUENCE [LARGE SCALE GENOMIC DNA]</scope>
    <source>
        <strain evidence="2">DSM 26134</strain>
    </source>
</reference>
<dbReference type="Proteomes" id="UP000184474">
    <property type="component" value="Unassembled WGS sequence"/>
</dbReference>
<keyword evidence="2" id="KW-1185">Reference proteome</keyword>
<name>A0A1M6NB76_REIAG</name>
<organism evidence="1 2">
    <name type="scientific">Reichenbachiella agariperforans</name>
    <dbReference type="NCBI Taxonomy" id="156994"/>
    <lineage>
        <taxon>Bacteria</taxon>
        <taxon>Pseudomonadati</taxon>
        <taxon>Bacteroidota</taxon>
        <taxon>Cytophagia</taxon>
        <taxon>Cytophagales</taxon>
        <taxon>Reichenbachiellaceae</taxon>
        <taxon>Reichenbachiella</taxon>
    </lineage>
</organism>
<gene>
    <name evidence="1" type="ORF">SAMN04488028_102183</name>
</gene>
<proteinExistence type="predicted"/>
<evidence type="ECO:0000313" key="1">
    <source>
        <dbReference type="EMBL" id="SHJ92907.1"/>
    </source>
</evidence>
<evidence type="ECO:0000313" key="2">
    <source>
        <dbReference type="Proteomes" id="UP000184474"/>
    </source>
</evidence>
<sequence length="81" mass="9377">MILKLEIGELYYLIGERKNKPSKLKSGYGIDLGHILPPYTKPYKTLHIPFLKPVIRHETNLNHYENDRTATVGLRFKKGKA</sequence>
<dbReference type="AlphaFoldDB" id="A0A1M6NB76"/>
<protein>
    <submittedName>
        <fullName evidence="1">Uncharacterized protein</fullName>
    </submittedName>
</protein>
<accession>A0A1M6NB76</accession>